<feature type="active site" description="Charge relay system; for autoendoproteolytic cleavage activity" evidence="12">
    <location>
        <position position="474"/>
    </location>
</feature>
<evidence type="ECO:0000256" key="4">
    <source>
        <dbReference type="ARBA" id="ARBA00022793"/>
    </source>
</evidence>
<keyword evidence="10 12" id="KW-1208">Phospholipid metabolism</keyword>
<evidence type="ECO:0000256" key="7">
    <source>
        <dbReference type="ARBA" id="ARBA00023136"/>
    </source>
</evidence>
<dbReference type="GO" id="GO:0006656">
    <property type="term" value="P:phosphatidylcholine biosynthetic process"/>
    <property type="evidence" value="ECO:0007669"/>
    <property type="project" value="EnsemblFungi"/>
</dbReference>
<keyword evidence="4 12" id="KW-0210">Decarboxylase</keyword>
<evidence type="ECO:0000256" key="12">
    <source>
        <dbReference type="HAMAP-Rule" id="MF_03208"/>
    </source>
</evidence>
<dbReference type="GO" id="GO:0010954">
    <property type="term" value="P:positive regulation of protein processing"/>
    <property type="evidence" value="ECO:0007669"/>
    <property type="project" value="EnsemblFungi"/>
</dbReference>
<keyword evidence="12" id="KW-0496">Mitochondrion</keyword>
<dbReference type="NCBIfam" id="TIGR00163">
    <property type="entry name" value="PS_decarb"/>
    <property type="match status" value="1"/>
</dbReference>
<gene>
    <name evidence="12" type="primary">PSD1</name>
    <name evidence="13" type="ORF">AO440_003031</name>
</gene>
<organism evidence="13 14">
    <name type="scientific">Candida glabrata</name>
    <name type="common">Yeast</name>
    <name type="synonym">Torulopsis glabrata</name>
    <dbReference type="NCBI Taxonomy" id="5478"/>
    <lineage>
        <taxon>Eukaryota</taxon>
        <taxon>Fungi</taxon>
        <taxon>Dikarya</taxon>
        <taxon>Ascomycota</taxon>
        <taxon>Saccharomycotina</taxon>
        <taxon>Saccharomycetes</taxon>
        <taxon>Saccharomycetales</taxon>
        <taxon>Saccharomycetaceae</taxon>
        <taxon>Nakaseomyces</taxon>
    </lineage>
</organism>
<comment type="subunit">
    <text evidence="12">Heterodimer of a large membrane-associated beta subunit and a small pyruvoyl-containing alpha subunit.</text>
</comment>
<feature type="active site" description="Schiff-base intermediate with substrate; via pyruvic acid; for decarboxylase activity" evidence="12">
    <location>
        <position position="474"/>
    </location>
</feature>
<feature type="active site" description="Charge relay system; for autoendoproteolytic cleavage activity" evidence="12">
    <location>
        <position position="360"/>
    </location>
</feature>
<keyword evidence="9 12" id="KW-0456">Lyase</keyword>
<dbReference type="GO" id="GO:0005789">
    <property type="term" value="C:endoplasmic reticulum membrane"/>
    <property type="evidence" value="ECO:0007669"/>
    <property type="project" value="EnsemblFungi"/>
</dbReference>
<feature type="topological domain" description="Mitochondrial intermembrane" evidence="12">
    <location>
        <begin position="100"/>
        <end position="508"/>
    </location>
</feature>
<dbReference type="GO" id="GO:0006122">
    <property type="term" value="P:mitochondrial electron transport, ubiquinol to cytochrome c"/>
    <property type="evidence" value="ECO:0007669"/>
    <property type="project" value="EnsemblFungi"/>
</dbReference>
<evidence type="ECO:0000313" key="13">
    <source>
        <dbReference type="EMBL" id="KTB11161.1"/>
    </source>
</evidence>
<evidence type="ECO:0000256" key="6">
    <source>
        <dbReference type="ARBA" id="ARBA00023098"/>
    </source>
</evidence>
<protein>
    <recommendedName>
        <fullName evidence="12">Phosphatidylserine decarboxylase proenzyme 1, mitochondrial</fullName>
        <ecNumber evidence="12">4.1.1.65</ecNumber>
    </recommendedName>
    <component>
        <recommendedName>
            <fullName evidence="12">Phosphatidylserine decarboxylase 1 beta chain</fullName>
        </recommendedName>
    </component>
    <component>
        <recommendedName>
            <fullName evidence="12">Phosphatidylserine decarboxylase 1 alpha chain</fullName>
        </recommendedName>
    </component>
</protein>
<feature type="site" description="Cleavage (non-hydrolytic); by autocatalysis" evidence="12">
    <location>
        <begin position="473"/>
        <end position="474"/>
    </location>
</feature>
<evidence type="ECO:0000256" key="8">
    <source>
        <dbReference type="ARBA" id="ARBA00023209"/>
    </source>
</evidence>
<dbReference type="GO" id="GO:0006646">
    <property type="term" value="P:phosphatidylethanolamine biosynthetic process"/>
    <property type="evidence" value="ECO:0007669"/>
    <property type="project" value="UniProtKB-UniRule"/>
</dbReference>
<comment type="function">
    <text evidence="12">Catalyzes the formation of phosphatidylethanolamine (PtdEtn) from phosphatidylserine (PtdSer). Plays a central role in phospholipid metabolism and in the interorganelle trafficking of phosphatidylserine.</text>
</comment>
<dbReference type="UniPathway" id="UPA00558">
    <property type="reaction ID" value="UER00616"/>
</dbReference>
<dbReference type="GO" id="GO:0005811">
    <property type="term" value="C:lipid droplet"/>
    <property type="evidence" value="ECO:0007669"/>
    <property type="project" value="EnsemblFungi"/>
</dbReference>
<comment type="pathway">
    <text evidence="1">Lipid metabolism.</text>
</comment>
<keyword evidence="8 12" id="KW-0594">Phospholipid biosynthesis</keyword>
<dbReference type="InterPro" id="IPR003817">
    <property type="entry name" value="PS_Dcarbxylase"/>
</dbReference>
<keyword evidence="3 12" id="KW-0812">Transmembrane</keyword>
<evidence type="ECO:0000256" key="10">
    <source>
        <dbReference type="ARBA" id="ARBA00023264"/>
    </source>
</evidence>
<dbReference type="PANTHER" id="PTHR10067:SF6">
    <property type="entry name" value="PHOSPHATIDYLSERINE DECARBOXYLASE PROENZYME, MITOCHONDRIAL"/>
    <property type="match status" value="1"/>
</dbReference>
<comment type="subcellular location">
    <molecule>Phosphatidylserine decarboxylase 1 beta chain</molecule>
    <subcellularLocation>
        <location evidence="12">Mitochondrion inner membrane</location>
        <topology evidence="12">Single-pass membrane protein</topology>
        <orientation evidence="12">Intermembrane side</orientation>
    </subcellularLocation>
</comment>
<keyword evidence="6 12" id="KW-0443">Lipid metabolism</keyword>
<keyword evidence="7 12" id="KW-0472">Membrane</keyword>
<sequence length="508" mass="57857">MIPVKTVLLKSKTLLSGRMPVRLSNGMQLRNRTAILKRGITDRLSNPQRKSNEIVRKARSYASVTTKQKEKYIVSVNMKWAVLTGVTIVLGTLLLTSRRIEEDEDSKKDSEGQEKRYKKIRILDNNWLFFCYSTLPLNAISRLWGQVNSYTLPIWLRPSGFKFYSYLFGVNLDEMENPNLEDYANLSDFFYRNIRPETRPVAPGDEVIVCPSDGKVLQIGIINSETGEVEQVKGLTYSIKEFLGTHSHPLLCKSESTLDLSGHEERHQEFARANKFKVSYSSPDLNATKDEEATDVIKFENEGDKTVDEYNTPSISKTMKLLTEVSPNFPSYTSSMTGPEETNLYFAVIYLAPGDYHHFHSPINWVCRLRRHFPGDLFSVAPYFQRNFPNLFVLNERVALLGYWRHGFFSMTPVGATNVGSIKLNFDEELKTNAKRRKIKPHTCYEAVYEKASKVLGGLPLTKGEEMGGFMLGSTVVLCFEAPKDFQFHIKTGEKVKMGQKLGSIQKD</sequence>
<feature type="chain" id="PRO_5023563120" description="Phosphatidylserine decarboxylase 1 alpha chain" evidence="12">
    <location>
        <begin position="474"/>
        <end position="508"/>
    </location>
</feature>
<dbReference type="InterPro" id="IPR033177">
    <property type="entry name" value="PSD-B"/>
</dbReference>
<dbReference type="AlphaFoldDB" id="A0A0W0E7M9"/>
<evidence type="ECO:0000256" key="5">
    <source>
        <dbReference type="ARBA" id="ARBA00022989"/>
    </source>
</evidence>
<dbReference type="EMBL" id="LLZZ01000043">
    <property type="protein sequence ID" value="KTB11161.1"/>
    <property type="molecule type" value="Genomic_DNA"/>
</dbReference>
<dbReference type="Pfam" id="PF02666">
    <property type="entry name" value="PS_Dcarbxylase"/>
    <property type="match status" value="2"/>
</dbReference>
<feature type="chain" id="PRO_5023563119" description="Phosphatidylserine decarboxylase 1 beta chain" evidence="12">
    <location>
        <begin position="1"/>
        <end position="473"/>
    </location>
</feature>
<comment type="catalytic activity">
    <reaction evidence="12">
        <text>a 1,2-diacyl-sn-glycero-3-phospho-L-serine + H(+) = a 1,2-diacyl-sn-glycero-3-phosphoethanolamine + CO2</text>
        <dbReference type="Rhea" id="RHEA:20828"/>
        <dbReference type="ChEBI" id="CHEBI:15378"/>
        <dbReference type="ChEBI" id="CHEBI:16526"/>
        <dbReference type="ChEBI" id="CHEBI:57262"/>
        <dbReference type="ChEBI" id="CHEBI:64612"/>
        <dbReference type="EC" id="4.1.1.65"/>
    </reaction>
</comment>
<keyword evidence="5 12" id="KW-1133">Transmembrane helix</keyword>
<dbReference type="VEuPathDB" id="FungiDB:CAGL0J06226g"/>
<dbReference type="EC" id="4.1.1.65" evidence="12"/>
<dbReference type="VEuPathDB" id="FungiDB:B1J91_J06226g"/>
<dbReference type="Proteomes" id="UP000054886">
    <property type="component" value="Unassembled WGS sequence"/>
</dbReference>
<evidence type="ECO:0000256" key="9">
    <source>
        <dbReference type="ARBA" id="ARBA00023239"/>
    </source>
</evidence>
<evidence type="ECO:0000256" key="2">
    <source>
        <dbReference type="ARBA" id="ARBA00022516"/>
    </source>
</evidence>
<dbReference type="GO" id="GO:0010636">
    <property type="term" value="P:positive regulation of mitochondrial fusion"/>
    <property type="evidence" value="ECO:0007669"/>
    <property type="project" value="EnsemblFungi"/>
</dbReference>
<dbReference type="GO" id="GO:0140042">
    <property type="term" value="P:lipid droplet formation"/>
    <property type="evidence" value="ECO:0007669"/>
    <property type="project" value="EnsemblFungi"/>
</dbReference>
<dbReference type="GO" id="GO:0005743">
    <property type="term" value="C:mitochondrial inner membrane"/>
    <property type="evidence" value="ECO:0007669"/>
    <property type="project" value="UniProtKB-SubCell"/>
</dbReference>
<comment type="PTM">
    <text evidence="12">Is synthesized initially as an inactive proenzyme. Formation of the active enzyme involves a self-maturation process in which the active site pyruvoyl group is generated from an internal serine residue via an autocatalytic post-translational modification. Two non-identical subunits are generated from the proenzyme in this reaction, and the pyruvate is formed at the N-terminus of the alpha chain, which is derived from the carboxyl end of the proenzyme. The autoendoproteolytic cleavage occurs by a canonical serine protease mechanism, in which the side chain hydroxyl group of the serine supplies its oxygen atom to form the C-terminus of the beta chain, while the remainder of the serine residue undergoes an oxidative deamination to produce ammonia and the pyruvoyl prosthetic group on the alpha chain. During this reaction, the Ser that is part of the protease active site of the proenzyme becomes the pyruvoyl prosthetic group, which constitutes an essential element of the active site of the mature decarboxylase.</text>
</comment>
<comment type="similarity">
    <text evidence="12">Belongs to the phosphatidylserine decarboxylase family. PSD-B subfamily. Eukaryotic type I sub-subfamily.</text>
</comment>
<accession>A0A0W0E7M9</accession>
<name>A0A0W0E7M9_CANGB</name>
<comment type="subcellular location">
    <molecule>Phosphatidylserine decarboxylase 1 alpha chain</molecule>
    <subcellularLocation>
        <location evidence="12">Mitochondrion inner membrane</location>
        <topology evidence="12">Peripheral membrane protein</topology>
        <orientation evidence="12">Intermembrane side</orientation>
    </subcellularLocation>
    <text evidence="12">Anchored to the mitochondrial inner membrane through its interaction with the integral membrane beta chain.</text>
</comment>
<keyword evidence="12" id="KW-0865">Zymogen</keyword>
<comment type="cofactor">
    <cofactor evidence="12">
        <name>pyruvate</name>
        <dbReference type="ChEBI" id="CHEBI:15361"/>
    </cofactor>
    <text evidence="12">Binds 1 pyruvoyl group covalently per subunit.</text>
</comment>
<comment type="caution">
    <text evidence="13">The sequence shown here is derived from an EMBL/GenBank/DDBJ whole genome shotgun (WGS) entry which is preliminary data.</text>
</comment>
<feature type="modified residue" description="Pyruvic acid (Ser); by autocatalysis" evidence="12">
    <location>
        <position position="474"/>
    </location>
</feature>
<keyword evidence="11 12" id="KW-0670">Pyruvate</keyword>
<evidence type="ECO:0000256" key="1">
    <source>
        <dbReference type="ARBA" id="ARBA00005189"/>
    </source>
</evidence>
<dbReference type="VEuPathDB" id="FungiDB:GVI51_J06061"/>
<keyword evidence="12" id="KW-0999">Mitochondrion inner membrane</keyword>
<keyword evidence="2 12" id="KW-0444">Lipid biosynthesis</keyword>
<feature type="topological domain" description="Mitochondrial matrix" evidence="12">
    <location>
        <begin position="1"/>
        <end position="80"/>
    </location>
</feature>
<dbReference type="GO" id="GO:0004609">
    <property type="term" value="F:phosphatidylserine decarboxylase activity"/>
    <property type="evidence" value="ECO:0007669"/>
    <property type="project" value="UniProtKB-UniRule"/>
</dbReference>
<comment type="pathway">
    <text evidence="12">Phospholipid metabolism; phosphatidylethanolamine biosynthesis; phosphatidylethanolamine from CDP-diacylglycerol: step 2/2.</text>
</comment>
<dbReference type="InterPro" id="IPR033661">
    <property type="entry name" value="PSD_type1_euk"/>
</dbReference>
<dbReference type="GO" id="GO:0016540">
    <property type="term" value="P:protein autoprocessing"/>
    <property type="evidence" value="ECO:0007669"/>
    <property type="project" value="UniProtKB-UniRule"/>
</dbReference>
<dbReference type="PANTHER" id="PTHR10067">
    <property type="entry name" value="PHOSPHATIDYLSERINE DECARBOXYLASE"/>
    <property type="match status" value="1"/>
</dbReference>
<dbReference type="HAMAP" id="MF_03208">
    <property type="entry name" value="PS_decarb_PSD_B_type1_euk"/>
    <property type="match status" value="1"/>
</dbReference>
<evidence type="ECO:0000313" key="14">
    <source>
        <dbReference type="Proteomes" id="UP000054886"/>
    </source>
</evidence>
<proteinExistence type="inferred from homology"/>
<evidence type="ECO:0000256" key="11">
    <source>
        <dbReference type="ARBA" id="ARBA00023317"/>
    </source>
</evidence>
<feature type="active site" description="Charge relay system; for autoendoproteolytic cleavage activity" evidence="12">
    <location>
        <position position="213"/>
    </location>
</feature>
<dbReference type="VEuPathDB" id="FungiDB:GWK60_J06039"/>
<evidence type="ECO:0000256" key="3">
    <source>
        <dbReference type="ARBA" id="ARBA00022692"/>
    </source>
</evidence>
<reference evidence="13 14" key="1">
    <citation type="submission" date="2015-10" db="EMBL/GenBank/DDBJ databases">
        <title>Draft genomes sequences of Candida glabrata isolates 1A, 1B, 2A, 2B, 3A and 3B.</title>
        <authorList>
            <person name="Haavelsrud O.E."/>
            <person name="Gaustad P."/>
        </authorList>
    </citation>
    <scope>NUCLEOTIDE SEQUENCE [LARGE SCALE GENOMIC DNA]</scope>
    <source>
        <strain evidence="13">910700640</strain>
    </source>
</reference>